<dbReference type="EMBL" id="LK052955">
    <property type="protein sequence ID" value="CDR48759.1"/>
    <property type="molecule type" value="Genomic_DNA"/>
</dbReference>
<feature type="region of interest" description="Disordered" evidence="1">
    <location>
        <begin position="515"/>
        <end position="547"/>
    </location>
</feature>
<feature type="compositionally biased region" description="Basic and acidic residues" evidence="1">
    <location>
        <begin position="337"/>
        <end position="366"/>
    </location>
</feature>
<dbReference type="AlphaFoldDB" id="A0A061BNV1"/>
<feature type="signal peptide" evidence="2">
    <location>
        <begin position="1"/>
        <end position="27"/>
    </location>
</feature>
<protein>
    <submittedName>
        <fullName evidence="3">RHTO0S20e00782g1_1</fullName>
    </submittedName>
</protein>
<sequence>MPARSRRSRCSTFALGCSFVLFAVASAAKDAAGGLDGRGETIDAVAGSVSEVGAEGTIRGLATPVKELASIAADGETKGGALNERAGRQLPRTIAIASSLPSADSLSPAFSATYDSLFESLASDIKSLVSSATSSLSFRLRGIPGTAIASSSEARDLQSFLDCSSSSGSWIYDASGEWLASQGRGLTVHKQESRYAACDKRFYKGREPGSAADEVEGGWGVRESLKWRWASSPACANLAPASLSPSLRLSGPPSRSRFCRLLAHKSTLLLGDSTQYSLHDLLLDWTTTEPQSCYGDLYCKEHALCGNILRSEKGEGVEDWEGDERVYHRLPLSPGGEELRRREERAPADVEKRDSTPSSDAHDSTSHSHTHTKRQSSTRSPSYGTLLRYRRTDGLRPSSAQTLPTYTHPSTGVREVNQQWLADSRRSDIVVLNKPPLPLPRKGFNETWDEWVRGLLSDERVEVEQKALRIVEAAAETTRNVWVPELVEALRAIRAPPSPPDQLVVYRGGWRQHADCAASQTDTDTDTDELPTSPGDGPPPRSSQPSLSDLLFRVDGSLLPPHIIYHNTQLFFQNDLARRVVLPAFGVPFLDLDSPLSVWRSGMVGSSSASPFSSSSTASHAAQTVLAGAGKGLRSPTSGDCTRYCFPSPGLSLETFFLGALGTVFEAGWAGDGEREREWMGEGEGFRNLRERVAARERTGE</sequence>
<evidence type="ECO:0000313" key="3">
    <source>
        <dbReference type="EMBL" id="CDR48759.1"/>
    </source>
</evidence>
<organism evidence="3">
    <name type="scientific">Rhodotorula toruloides</name>
    <name type="common">Yeast</name>
    <name type="synonym">Rhodosporidium toruloides</name>
    <dbReference type="NCBI Taxonomy" id="5286"/>
    <lineage>
        <taxon>Eukaryota</taxon>
        <taxon>Fungi</taxon>
        <taxon>Dikarya</taxon>
        <taxon>Basidiomycota</taxon>
        <taxon>Pucciniomycotina</taxon>
        <taxon>Microbotryomycetes</taxon>
        <taxon>Sporidiobolales</taxon>
        <taxon>Sporidiobolaceae</taxon>
        <taxon>Rhodotorula</taxon>
    </lineage>
</organism>
<reference evidence="3" key="1">
    <citation type="journal article" date="2014" name="Genome Announc.">
        <title>Draft genome sequence of Rhodosporidium toruloides CECT1137, an oleaginous yeast of biotechnological interest.</title>
        <authorList>
            <person name="Morin N."/>
            <person name="Calcas X."/>
            <person name="Devillers H."/>
            <person name="Durrens P."/>
            <person name="Sherman D.J."/>
            <person name="Nicaud J.-M."/>
            <person name="Neuveglise C."/>
        </authorList>
    </citation>
    <scope>NUCLEOTIDE SEQUENCE</scope>
    <source>
        <strain evidence="3">CECT1137</strain>
    </source>
</reference>
<feature type="region of interest" description="Disordered" evidence="1">
    <location>
        <begin position="329"/>
        <end position="384"/>
    </location>
</feature>
<accession>A0A061BNV1</accession>
<evidence type="ECO:0000256" key="1">
    <source>
        <dbReference type="SAM" id="MobiDB-lite"/>
    </source>
</evidence>
<gene>
    <name evidence="3" type="ORF">RHTO0S_20e00782g</name>
</gene>
<feature type="chain" id="PRO_5030001974" evidence="2">
    <location>
        <begin position="28"/>
        <end position="701"/>
    </location>
</feature>
<name>A0A061BNV1_RHOTO</name>
<keyword evidence="2" id="KW-0732">Signal</keyword>
<proteinExistence type="predicted"/>
<evidence type="ECO:0000256" key="2">
    <source>
        <dbReference type="SAM" id="SignalP"/>
    </source>
</evidence>
<dbReference type="OrthoDB" id="630188at2759"/>